<keyword evidence="7 9" id="KW-0503">Monooxygenase</keyword>
<evidence type="ECO:0000313" key="11">
    <source>
        <dbReference type="Proteomes" id="UP000078576"/>
    </source>
</evidence>
<dbReference type="AlphaFoldDB" id="A0A194UWI7"/>
<comment type="cofactor">
    <cofactor evidence="1 8">
        <name>heme</name>
        <dbReference type="ChEBI" id="CHEBI:30413"/>
    </cofactor>
</comment>
<dbReference type="PRINTS" id="PR00465">
    <property type="entry name" value="EP450IV"/>
</dbReference>
<protein>
    <submittedName>
        <fullName evidence="10">Dihydromonacolin L monooxygenase LovA</fullName>
    </submittedName>
</protein>
<dbReference type="STRING" id="694573.A0A194UWI7"/>
<dbReference type="InterPro" id="IPR001128">
    <property type="entry name" value="Cyt_P450"/>
</dbReference>
<keyword evidence="6 8" id="KW-0408">Iron</keyword>
<reference evidence="11" key="1">
    <citation type="submission" date="2014-12" db="EMBL/GenBank/DDBJ databases">
        <title>Genome Sequence of Valsa Canker Pathogens Uncovers a Specific Adaption of Colonization on Woody Bark.</title>
        <authorList>
            <person name="Yin Z."/>
            <person name="Liu H."/>
            <person name="Gao X."/>
            <person name="Li Z."/>
            <person name="Song N."/>
            <person name="Ke X."/>
            <person name="Dai Q."/>
            <person name="Wu Y."/>
            <person name="Sun Y."/>
            <person name="Xu J.-R."/>
            <person name="Kang Z.K."/>
            <person name="Wang L."/>
            <person name="Huang L."/>
        </authorList>
    </citation>
    <scope>NUCLEOTIDE SEQUENCE [LARGE SCALE GENOMIC DNA]</scope>
    <source>
        <strain evidence="11">SXYL134</strain>
    </source>
</reference>
<evidence type="ECO:0000256" key="2">
    <source>
        <dbReference type="ARBA" id="ARBA00010617"/>
    </source>
</evidence>
<dbReference type="Proteomes" id="UP000078576">
    <property type="component" value="Unassembled WGS sequence"/>
</dbReference>
<dbReference type="Gene3D" id="1.10.630.10">
    <property type="entry name" value="Cytochrome P450"/>
    <property type="match status" value="1"/>
</dbReference>
<comment type="similarity">
    <text evidence="2 9">Belongs to the cytochrome P450 family.</text>
</comment>
<dbReference type="CDD" id="cd11041">
    <property type="entry name" value="CYP503A1-like"/>
    <property type="match status" value="1"/>
</dbReference>
<evidence type="ECO:0000256" key="6">
    <source>
        <dbReference type="ARBA" id="ARBA00023004"/>
    </source>
</evidence>
<evidence type="ECO:0000256" key="9">
    <source>
        <dbReference type="RuleBase" id="RU000461"/>
    </source>
</evidence>
<accession>A0A194UWI7</accession>
<dbReference type="PANTHER" id="PTHR46206:SF2">
    <property type="entry name" value="CYTOCHROME P450 MONOOXYGENASE AUSG-RELATED"/>
    <property type="match status" value="1"/>
</dbReference>
<evidence type="ECO:0000256" key="5">
    <source>
        <dbReference type="ARBA" id="ARBA00023002"/>
    </source>
</evidence>
<dbReference type="InterPro" id="IPR017972">
    <property type="entry name" value="Cyt_P450_CS"/>
</dbReference>
<keyword evidence="3 8" id="KW-0349">Heme</keyword>
<dbReference type="GO" id="GO:0016705">
    <property type="term" value="F:oxidoreductase activity, acting on paired donors, with incorporation or reduction of molecular oxygen"/>
    <property type="evidence" value="ECO:0007669"/>
    <property type="project" value="InterPro"/>
</dbReference>
<proteinExistence type="inferred from homology"/>
<dbReference type="InterPro" id="IPR036396">
    <property type="entry name" value="Cyt_P450_sf"/>
</dbReference>
<evidence type="ECO:0000256" key="7">
    <source>
        <dbReference type="ARBA" id="ARBA00023033"/>
    </source>
</evidence>
<dbReference type="SUPFAM" id="SSF48264">
    <property type="entry name" value="Cytochrome P450"/>
    <property type="match status" value="1"/>
</dbReference>
<feature type="binding site" description="axial binding residue" evidence="8">
    <location>
        <position position="521"/>
    </location>
    <ligand>
        <name>heme</name>
        <dbReference type="ChEBI" id="CHEBI:30413"/>
    </ligand>
    <ligandPart>
        <name>Fe</name>
        <dbReference type="ChEBI" id="CHEBI:18248"/>
    </ligandPart>
</feature>
<dbReference type="GO" id="GO:0004497">
    <property type="term" value="F:monooxygenase activity"/>
    <property type="evidence" value="ECO:0007669"/>
    <property type="project" value="UniProtKB-KW"/>
</dbReference>
<dbReference type="PANTHER" id="PTHR46206">
    <property type="entry name" value="CYTOCHROME P450"/>
    <property type="match status" value="1"/>
</dbReference>
<dbReference type="GO" id="GO:0020037">
    <property type="term" value="F:heme binding"/>
    <property type="evidence" value="ECO:0007669"/>
    <property type="project" value="InterPro"/>
</dbReference>
<keyword evidence="5 9" id="KW-0560">Oxidoreductase</keyword>
<evidence type="ECO:0000256" key="4">
    <source>
        <dbReference type="ARBA" id="ARBA00022723"/>
    </source>
</evidence>
<dbReference type="GO" id="GO:0005506">
    <property type="term" value="F:iron ion binding"/>
    <property type="evidence" value="ECO:0007669"/>
    <property type="project" value="InterPro"/>
</dbReference>
<gene>
    <name evidence="10" type="ORF">VP1G_03407</name>
</gene>
<evidence type="ECO:0000256" key="8">
    <source>
        <dbReference type="PIRSR" id="PIRSR602403-1"/>
    </source>
</evidence>
<name>A0A194UWI7_CYTMA</name>
<evidence type="ECO:0000256" key="3">
    <source>
        <dbReference type="ARBA" id="ARBA00022617"/>
    </source>
</evidence>
<dbReference type="EMBL" id="KN714685">
    <property type="protein sequence ID" value="KUI55984.1"/>
    <property type="molecule type" value="Genomic_DNA"/>
</dbReference>
<evidence type="ECO:0000313" key="10">
    <source>
        <dbReference type="EMBL" id="KUI55984.1"/>
    </source>
</evidence>
<dbReference type="InterPro" id="IPR002403">
    <property type="entry name" value="Cyt_P450_E_grp-IV"/>
</dbReference>
<evidence type="ECO:0000256" key="1">
    <source>
        <dbReference type="ARBA" id="ARBA00001971"/>
    </source>
</evidence>
<organism evidence="10 11">
    <name type="scientific">Cytospora mali</name>
    <name type="common">Apple Valsa canker fungus</name>
    <name type="synonym">Valsa mali</name>
    <dbReference type="NCBI Taxonomy" id="578113"/>
    <lineage>
        <taxon>Eukaryota</taxon>
        <taxon>Fungi</taxon>
        <taxon>Dikarya</taxon>
        <taxon>Ascomycota</taxon>
        <taxon>Pezizomycotina</taxon>
        <taxon>Sordariomycetes</taxon>
        <taxon>Sordariomycetidae</taxon>
        <taxon>Diaporthales</taxon>
        <taxon>Cytosporaceae</taxon>
        <taxon>Cytospora</taxon>
    </lineage>
</organism>
<dbReference type="OrthoDB" id="1844152at2759"/>
<dbReference type="Pfam" id="PF00067">
    <property type="entry name" value="p450"/>
    <property type="match status" value="1"/>
</dbReference>
<keyword evidence="4 8" id="KW-0479">Metal-binding</keyword>
<dbReference type="PROSITE" id="PS00086">
    <property type="entry name" value="CYTOCHROME_P450"/>
    <property type="match status" value="1"/>
</dbReference>
<sequence>MLQQITDLASHAGPYTTYGQLMAGALVLGLVLYVCFHEQELHPDIPAFGIDDKGWMRIEKSRKRYTERGLQIAGEAIQRIATDVGVKIFLPARYAEEIKNNKNMSFKKAIAEDSFSYYNGLEPLRLLSSDHNIVQRVTRQNITQTLSSWHLSKPYLILHSCNNADPSQDLVTDDISEEAGLALEEILGDKEGKNEKRLPTFRSSHEIVIDISILNADWTTVTLKPLILDLVARLSSRLFVGTELCRNKEWLHLAKNYTLDSFDAARALRRKPLALRSLLIWFLPEWHRVRQDVRDARRLLAPVINARLERNRLADEKGVPRPRTKDTIQWFYDAFPTHATTRKIADAQLALSVVAIHTTTELLTGVLLDLAQKEEFITELRQDIVSILTKANESAIALSGAYDGAVEKNGKVAWKKNTLYQMKLLDSALKETQRLHVRDIASMRRIAESEVKLSDGTVIPKGAFTWVTLEAYRNPERYPDPEVYNPRRFRDMRSQPGQENKWQLVSTSADHLGFGHGEHACPGRFFASNEVKIALVHLLMKYDWKLPQGRRPDDVVKGGTETGVDGQAGIMLRRRKEEMQL</sequence>
<keyword evidence="11" id="KW-1185">Reference proteome</keyword>